<dbReference type="InterPro" id="IPR001497">
    <property type="entry name" value="MethylDNA_cys_MeTrfase_AS"/>
</dbReference>
<evidence type="ECO:0000256" key="4">
    <source>
        <dbReference type="ARBA" id="ARBA00022763"/>
    </source>
</evidence>
<dbReference type="RefSeq" id="WP_096408242.1">
    <property type="nucleotide sequence ID" value="NZ_AP017372.2"/>
</dbReference>
<dbReference type="Gene3D" id="1.10.10.10">
    <property type="entry name" value="Winged helix-like DNA-binding domain superfamily/Winged helix DNA-binding domain"/>
    <property type="match status" value="1"/>
</dbReference>
<dbReference type="GO" id="GO:0003908">
    <property type="term" value="F:methylated-DNA-[protein]-cysteine S-methyltransferase activity"/>
    <property type="evidence" value="ECO:0007669"/>
    <property type="project" value="UniProtKB-EC"/>
</dbReference>
<keyword evidence="5" id="KW-0234">DNA repair</keyword>
<proteinExistence type="predicted"/>
<keyword evidence="9" id="KW-1185">Reference proteome</keyword>
<dbReference type="KEGG" id="hhk:HH1059_06470"/>
<dbReference type="PANTHER" id="PTHR10815">
    <property type="entry name" value="METHYLATED-DNA--PROTEIN-CYSTEINE METHYLTRANSFERASE"/>
    <property type="match status" value="1"/>
</dbReference>
<name>A0A0X8X8B6_HALHR</name>
<dbReference type="InterPro" id="IPR036217">
    <property type="entry name" value="MethylDNA_cys_MeTrfase_DNAb"/>
</dbReference>
<dbReference type="PROSITE" id="PS00374">
    <property type="entry name" value="MGMT"/>
    <property type="match status" value="1"/>
</dbReference>
<dbReference type="InterPro" id="IPR014048">
    <property type="entry name" value="MethylDNA_cys_MeTrfase_DNA-bd"/>
</dbReference>
<protein>
    <submittedName>
        <fullName evidence="8">Methylated-DNA--protein-cysteine methyltransferase</fullName>
    </submittedName>
</protein>
<dbReference type="CDD" id="cd06445">
    <property type="entry name" value="ATase"/>
    <property type="match status" value="1"/>
</dbReference>
<comment type="catalytic activity">
    <reaction evidence="1">
        <text>a 4-O-methyl-thymidine in DNA + L-cysteinyl-[protein] = a thymidine in DNA + S-methyl-L-cysteinyl-[protein]</text>
        <dbReference type="Rhea" id="RHEA:53428"/>
        <dbReference type="Rhea" id="RHEA-COMP:10131"/>
        <dbReference type="Rhea" id="RHEA-COMP:10132"/>
        <dbReference type="Rhea" id="RHEA-COMP:13555"/>
        <dbReference type="Rhea" id="RHEA-COMP:13556"/>
        <dbReference type="ChEBI" id="CHEBI:29950"/>
        <dbReference type="ChEBI" id="CHEBI:82612"/>
        <dbReference type="ChEBI" id="CHEBI:137386"/>
        <dbReference type="ChEBI" id="CHEBI:137387"/>
        <dbReference type="EC" id="2.1.1.63"/>
    </reaction>
</comment>
<keyword evidence="3" id="KW-0808">Transferase</keyword>
<evidence type="ECO:0000256" key="1">
    <source>
        <dbReference type="ARBA" id="ARBA00001286"/>
    </source>
</evidence>
<keyword evidence="2 8" id="KW-0489">Methyltransferase</keyword>
<organism evidence="8 9">
    <name type="scientific">Halorhodospira halochloris</name>
    <name type="common">Ectothiorhodospira halochloris</name>
    <dbReference type="NCBI Taxonomy" id="1052"/>
    <lineage>
        <taxon>Bacteria</taxon>
        <taxon>Pseudomonadati</taxon>
        <taxon>Pseudomonadota</taxon>
        <taxon>Gammaproteobacteria</taxon>
        <taxon>Chromatiales</taxon>
        <taxon>Ectothiorhodospiraceae</taxon>
        <taxon>Halorhodospira</taxon>
    </lineage>
</organism>
<dbReference type="SUPFAM" id="SSF46767">
    <property type="entry name" value="Methylated DNA-protein cysteine methyltransferase, C-terminal domain"/>
    <property type="match status" value="1"/>
</dbReference>
<keyword evidence="4" id="KW-0227">DNA damage</keyword>
<dbReference type="GO" id="GO:0032259">
    <property type="term" value="P:methylation"/>
    <property type="evidence" value="ECO:0007669"/>
    <property type="project" value="UniProtKB-KW"/>
</dbReference>
<evidence type="ECO:0000313" key="8">
    <source>
        <dbReference type="EMBL" id="BAU57334.1"/>
    </source>
</evidence>
<comment type="catalytic activity">
    <reaction evidence="6">
        <text>a 6-O-methyl-2'-deoxyguanosine in DNA + L-cysteinyl-[protein] = S-methyl-L-cysteinyl-[protein] + a 2'-deoxyguanosine in DNA</text>
        <dbReference type="Rhea" id="RHEA:24000"/>
        <dbReference type="Rhea" id="RHEA-COMP:10131"/>
        <dbReference type="Rhea" id="RHEA-COMP:10132"/>
        <dbReference type="Rhea" id="RHEA-COMP:11367"/>
        <dbReference type="Rhea" id="RHEA-COMP:11368"/>
        <dbReference type="ChEBI" id="CHEBI:29950"/>
        <dbReference type="ChEBI" id="CHEBI:82612"/>
        <dbReference type="ChEBI" id="CHEBI:85445"/>
        <dbReference type="ChEBI" id="CHEBI:85448"/>
        <dbReference type="EC" id="2.1.1.63"/>
    </reaction>
</comment>
<evidence type="ECO:0000256" key="3">
    <source>
        <dbReference type="ARBA" id="ARBA00022679"/>
    </source>
</evidence>
<evidence type="ECO:0000256" key="6">
    <source>
        <dbReference type="ARBA" id="ARBA00049348"/>
    </source>
</evidence>
<feature type="domain" description="Methylated-DNA-[protein]-cysteine S-methyltransferase DNA binding" evidence="7">
    <location>
        <begin position="97"/>
        <end position="179"/>
    </location>
</feature>
<gene>
    <name evidence="8" type="ORF">HH1059_06470</name>
</gene>
<dbReference type="GO" id="GO:0006281">
    <property type="term" value="P:DNA repair"/>
    <property type="evidence" value="ECO:0007669"/>
    <property type="project" value="UniProtKB-KW"/>
</dbReference>
<dbReference type="PANTHER" id="PTHR10815:SF13">
    <property type="entry name" value="METHYLATED-DNA--PROTEIN-CYSTEINE METHYLTRANSFERASE"/>
    <property type="match status" value="1"/>
</dbReference>
<evidence type="ECO:0000256" key="5">
    <source>
        <dbReference type="ARBA" id="ARBA00023204"/>
    </source>
</evidence>
<evidence type="ECO:0000313" key="9">
    <source>
        <dbReference type="Proteomes" id="UP000218890"/>
    </source>
</evidence>
<dbReference type="InterPro" id="IPR036388">
    <property type="entry name" value="WH-like_DNA-bd_sf"/>
</dbReference>
<evidence type="ECO:0000256" key="2">
    <source>
        <dbReference type="ARBA" id="ARBA00022603"/>
    </source>
</evidence>
<reference evidence="8" key="1">
    <citation type="submission" date="2016-02" db="EMBL/GenBank/DDBJ databases">
        <title>Halorhodospira halochloris DSM-1059 complete genome, version 2.</title>
        <authorList>
            <person name="Tsukatani Y."/>
        </authorList>
    </citation>
    <scope>NUCLEOTIDE SEQUENCE</scope>
    <source>
        <strain evidence="8">DSM 1059</strain>
    </source>
</reference>
<accession>A0A0X8X8B6</accession>
<dbReference type="AlphaFoldDB" id="A0A0X8X8B6"/>
<dbReference type="Pfam" id="PF01035">
    <property type="entry name" value="DNA_binding_1"/>
    <property type="match status" value="1"/>
</dbReference>
<dbReference type="OrthoDB" id="9802228at2"/>
<dbReference type="EMBL" id="AP017372">
    <property type="protein sequence ID" value="BAU57334.1"/>
    <property type="molecule type" value="Genomic_DNA"/>
</dbReference>
<sequence length="186" mass="19570">MGARQGVRLDIYPYLHHSCLGHAPLEALYLTIDGSARIARVELGSGGLRQDAPLQKGFANLSAAQAQVVQLGIDWLAAWPNSPTELDRLPLAPAASDFQQRLRSALVATQPGQTLTYSRLASALATAPRAVGAGCRANPLPLLVPCHRVVAAQGRGGYCGGSSAGEWAALKGWLLEAEQATAKPRD</sequence>
<dbReference type="Proteomes" id="UP000218890">
    <property type="component" value="Chromosome"/>
</dbReference>
<dbReference type="NCBIfam" id="TIGR00589">
    <property type="entry name" value="ogt"/>
    <property type="match status" value="1"/>
</dbReference>
<evidence type="ECO:0000259" key="7">
    <source>
        <dbReference type="Pfam" id="PF01035"/>
    </source>
</evidence>